<dbReference type="EMBL" id="MHFR01000040">
    <property type="protein sequence ID" value="OGW97635.1"/>
    <property type="molecule type" value="Genomic_DNA"/>
</dbReference>
<organism evidence="1 2">
    <name type="scientific">Candidatus Danuiimicrobium aquiferis</name>
    <dbReference type="NCBI Taxonomy" id="1801832"/>
    <lineage>
        <taxon>Bacteria</taxon>
        <taxon>Pseudomonadati</taxon>
        <taxon>Candidatus Omnitrophota</taxon>
        <taxon>Candidatus Danuiimicrobium</taxon>
    </lineage>
</organism>
<protein>
    <submittedName>
        <fullName evidence="1">Uncharacterized protein</fullName>
    </submittedName>
</protein>
<sequence length="100" mass="11041">MEKPLNKNNGFIAKFVTERLFGNGRTIKNIANNAGLSFGLKKAFPFASWFNFPVTVGQNWIGFVIIGSLRALMKTSTILNTVISFTTVPIFTKTDVLLAL</sequence>
<evidence type="ECO:0000313" key="1">
    <source>
        <dbReference type="EMBL" id="OGW97635.1"/>
    </source>
</evidence>
<reference evidence="1 2" key="1">
    <citation type="journal article" date="2016" name="Nat. Commun.">
        <title>Thousands of microbial genomes shed light on interconnected biogeochemical processes in an aquifer system.</title>
        <authorList>
            <person name="Anantharaman K."/>
            <person name="Brown C.T."/>
            <person name="Hug L.A."/>
            <person name="Sharon I."/>
            <person name="Castelle C.J."/>
            <person name="Probst A.J."/>
            <person name="Thomas B.C."/>
            <person name="Singh A."/>
            <person name="Wilkins M.J."/>
            <person name="Karaoz U."/>
            <person name="Brodie E.L."/>
            <person name="Williams K.H."/>
            <person name="Hubbard S.S."/>
            <person name="Banfield J.F."/>
        </authorList>
    </citation>
    <scope>NUCLEOTIDE SEQUENCE [LARGE SCALE GENOMIC DNA]</scope>
</reference>
<evidence type="ECO:0000313" key="2">
    <source>
        <dbReference type="Proteomes" id="UP000178187"/>
    </source>
</evidence>
<dbReference type="AlphaFoldDB" id="A0A1G1KXL2"/>
<dbReference type="Proteomes" id="UP000178187">
    <property type="component" value="Unassembled WGS sequence"/>
</dbReference>
<comment type="caution">
    <text evidence="1">The sequence shown here is derived from an EMBL/GenBank/DDBJ whole genome shotgun (WGS) entry which is preliminary data.</text>
</comment>
<name>A0A1G1KXL2_9BACT</name>
<accession>A0A1G1KXL2</accession>
<gene>
    <name evidence="1" type="ORF">A3G33_04910</name>
</gene>
<proteinExistence type="predicted"/>